<evidence type="ECO:0000313" key="4">
    <source>
        <dbReference type="EMBL" id="MBM2357526.1"/>
    </source>
</evidence>
<dbReference type="SMART" id="SM00418">
    <property type="entry name" value="HTH_ARSR"/>
    <property type="match status" value="1"/>
</dbReference>
<dbReference type="SMART" id="SM00226">
    <property type="entry name" value="LMWPc"/>
    <property type="match status" value="1"/>
</dbReference>
<reference evidence="3 5" key="1">
    <citation type="submission" date="2014-01" db="EMBL/GenBank/DDBJ databases">
        <title>Sulfitobacter sp. H3 (MCCC 1A00686) Genome Sequencing.</title>
        <authorList>
            <person name="Lai Q."/>
            <person name="Hong Z."/>
        </authorList>
    </citation>
    <scope>NUCLEOTIDE SEQUENCE [LARGE SCALE GENOMIC DNA]</scope>
    <source>
        <strain evidence="3 5">H3</strain>
    </source>
</reference>
<dbReference type="InterPro" id="IPR036196">
    <property type="entry name" value="Ptyr_pPase_sf"/>
</dbReference>
<dbReference type="Pfam" id="PF12840">
    <property type="entry name" value="HTH_20"/>
    <property type="match status" value="1"/>
</dbReference>
<evidence type="ECO:0000313" key="3">
    <source>
        <dbReference type="EMBL" id="KEJ94088.1"/>
    </source>
</evidence>
<keyword evidence="1" id="KW-0059">Arsenical resistance</keyword>
<dbReference type="InterPro" id="IPR001845">
    <property type="entry name" value="HTH_ArsR_DNA-bd_dom"/>
</dbReference>
<gene>
    <name evidence="4" type="ORF">JQX14_23535</name>
    <name evidence="3" type="ORF">SUH3_08685</name>
</gene>
<dbReference type="CDD" id="cd16345">
    <property type="entry name" value="LMWP_ArsC"/>
    <property type="match status" value="1"/>
</dbReference>
<reference evidence="4" key="2">
    <citation type="submission" date="2021-01" db="EMBL/GenBank/DDBJ databases">
        <title>Diatom-associated Roseobacters Show Island Model of Population Structure.</title>
        <authorList>
            <person name="Qu L."/>
            <person name="Feng X."/>
            <person name="Chen Y."/>
            <person name="Li L."/>
            <person name="Wang X."/>
            <person name="Hu Z."/>
            <person name="Wang H."/>
            <person name="Luo H."/>
        </authorList>
    </citation>
    <scope>NUCLEOTIDE SEQUENCE</scope>
    <source>
        <strain evidence="4">SM26-45</strain>
    </source>
</reference>
<dbReference type="Gene3D" id="3.40.50.2300">
    <property type="match status" value="1"/>
</dbReference>
<feature type="domain" description="HTH arsR-type" evidence="2">
    <location>
        <begin position="1"/>
        <end position="94"/>
    </location>
</feature>
<organism evidence="3 5">
    <name type="scientific">Pseudosulfitobacter pseudonitzschiae</name>
    <dbReference type="NCBI Taxonomy" id="1402135"/>
    <lineage>
        <taxon>Bacteria</taxon>
        <taxon>Pseudomonadati</taxon>
        <taxon>Pseudomonadota</taxon>
        <taxon>Alphaproteobacteria</taxon>
        <taxon>Rhodobacterales</taxon>
        <taxon>Roseobacteraceae</taxon>
        <taxon>Pseudosulfitobacter</taxon>
    </lineage>
</organism>
<accession>A0A073IUT6</accession>
<dbReference type="SUPFAM" id="SSF52788">
    <property type="entry name" value="Phosphotyrosine protein phosphatases I"/>
    <property type="match status" value="1"/>
</dbReference>
<dbReference type="SUPFAM" id="SSF46785">
    <property type="entry name" value="Winged helix' DNA-binding domain"/>
    <property type="match status" value="1"/>
</dbReference>
<evidence type="ECO:0000313" key="5">
    <source>
        <dbReference type="Proteomes" id="UP000027746"/>
    </source>
</evidence>
<dbReference type="Proteomes" id="UP000027746">
    <property type="component" value="Unassembled WGS sequence"/>
</dbReference>
<dbReference type="EMBL" id="JAFBWN010000042">
    <property type="protein sequence ID" value="MBM2357526.1"/>
    <property type="molecule type" value="Genomic_DNA"/>
</dbReference>
<dbReference type="InterPro" id="IPR011991">
    <property type="entry name" value="ArsR-like_HTH"/>
</dbReference>
<dbReference type="AlphaFoldDB" id="A0A073IUT6"/>
<dbReference type="Gene3D" id="1.10.10.10">
    <property type="entry name" value="Winged helix-like DNA-binding domain superfamily/Winged helix DNA-binding domain"/>
    <property type="match status" value="1"/>
</dbReference>
<dbReference type="GO" id="GO:0003700">
    <property type="term" value="F:DNA-binding transcription factor activity"/>
    <property type="evidence" value="ECO:0007669"/>
    <property type="project" value="InterPro"/>
</dbReference>
<dbReference type="RefSeq" id="WP_037930848.1">
    <property type="nucleotide sequence ID" value="NZ_CP054604.1"/>
</dbReference>
<dbReference type="Proteomes" id="UP000809337">
    <property type="component" value="Unassembled WGS sequence"/>
</dbReference>
<dbReference type="InterPro" id="IPR023485">
    <property type="entry name" value="Ptyr_pPase"/>
</dbReference>
<dbReference type="GeneID" id="68872463"/>
<evidence type="ECO:0000259" key="2">
    <source>
        <dbReference type="PROSITE" id="PS50987"/>
    </source>
</evidence>
<dbReference type="EMBL" id="JAMD01000019">
    <property type="protein sequence ID" value="KEJ94088.1"/>
    <property type="molecule type" value="Genomic_DNA"/>
</dbReference>
<evidence type="ECO:0000256" key="1">
    <source>
        <dbReference type="ARBA" id="ARBA00022849"/>
    </source>
</evidence>
<proteinExistence type="predicted"/>
<sequence>MESLLTSRLATLSHPQRMAVFRLLMRRCPDELPAGEIAEALDLKASTASVYLSALTQAGLISQRRDRTRLLYAINLDAAREVVAGLFVDCCRGRADLCPPHFSDLLRSISPMTDKTFNVLFVCTGNSARSIIAETILRDRVGDTFTAYSAGTVHRSELNPFAVELLKSKGHDVSLLRSKNIGEFQGADAPRMDFVFTVCDRAANEECPTWPGQPVSGHWGMPDPVKAEGTDAEKRLAFHQTYGALHNRIMAFSALSFENLDRGSLQKRVDEIGKETAKQDNQI</sequence>
<name>A0A073IUT6_9RHOB</name>
<dbReference type="PANTHER" id="PTHR43428:SF1">
    <property type="entry name" value="ARSENATE REDUCTASE"/>
    <property type="match status" value="1"/>
</dbReference>
<keyword evidence="5" id="KW-1185">Reference proteome</keyword>
<protein>
    <submittedName>
        <fullName evidence="3">ArsR family transcriptional regulator</fullName>
    </submittedName>
    <submittedName>
        <fullName evidence="4">Helix-turn-helix domain-containing protein</fullName>
    </submittedName>
</protein>
<dbReference type="PANTHER" id="PTHR43428">
    <property type="entry name" value="ARSENATE REDUCTASE"/>
    <property type="match status" value="1"/>
</dbReference>
<dbReference type="Pfam" id="PF01451">
    <property type="entry name" value="LMWPc"/>
    <property type="match status" value="1"/>
</dbReference>
<dbReference type="OrthoDB" id="9793058at2"/>
<dbReference type="InterPro" id="IPR036388">
    <property type="entry name" value="WH-like_DNA-bd_sf"/>
</dbReference>
<dbReference type="PROSITE" id="PS50987">
    <property type="entry name" value="HTH_ARSR_2"/>
    <property type="match status" value="1"/>
</dbReference>
<dbReference type="CDD" id="cd00090">
    <property type="entry name" value="HTH_ARSR"/>
    <property type="match status" value="1"/>
</dbReference>
<dbReference type="GO" id="GO:0046685">
    <property type="term" value="P:response to arsenic-containing substance"/>
    <property type="evidence" value="ECO:0007669"/>
    <property type="project" value="UniProtKB-KW"/>
</dbReference>
<comment type="caution">
    <text evidence="3">The sequence shown here is derived from an EMBL/GenBank/DDBJ whole genome shotgun (WGS) entry which is preliminary data.</text>
</comment>
<dbReference type="InterPro" id="IPR036390">
    <property type="entry name" value="WH_DNA-bd_sf"/>
</dbReference>